<feature type="signal peptide" evidence="1">
    <location>
        <begin position="1"/>
        <end position="19"/>
    </location>
</feature>
<organism evidence="2 3">
    <name type="scientific">Trichinella zimbabwensis</name>
    <dbReference type="NCBI Taxonomy" id="268475"/>
    <lineage>
        <taxon>Eukaryota</taxon>
        <taxon>Metazoa</taxon>
        <taxon>Ecdysozoa</taxon>
        <taxon>Nematoda</taxon>
        <taxon>Enoplea</taxon>
        <taxon>Dorylaimia</taxon>
        <taxon>Trichinellida</taxon>
        <taxon>Trichinellidae</taxon>
        <taxon>Trichinella</taxon>
    </lineage>
</organism>
<accession>A0A0V1HR01</accession>
<reference evidence="2 3" key="1">
    <citation type="submission" date="2015-01" db="EMBL/GenBank/DDBJ databases">
        <title>Evolution of Trichinella species and genotypes.</title>
        <authorList>
            <person name="Korhonen P.K."/>
            <person name="Edoardo P."/>
            <person name="Giuseppe L.R."/>
            <person name="Gasser R.B."/>
        </authorList>
    </citation>
    <scope>NUCLEOTIDE SEQUENCE [LARGE SCALE GENOMIC DNA]</scope>
    <source>
        <strain evidence="2">ISS1029</strain>
    </source>
</reference>
<name>A0A0V1HR01_9BILA</name>
<evidence type="ECO:0000256" key="1">
    <source>
        <dbReference type="SAM" id="SignalP"/>
    </source>
</evidence>
<keyword evidence="1" id="KW-0732">Signal</keyword>
<gene>
    <name evidence="2" type="ORF">T11_6988</name>
</gene>
<feature type="chain" id="PRO_5006879363" evidence="1">
    <location>
        <begin position="20"/>
        <end position="95"/>
    </location>
</feature>
<dbReference type="EMBL" id="JYDP01000035">
    <property type="protein sequence ID" value="KRZ13021.1"/>
    <property type="molecule type" value="Genomic_DNA"/>
</dbReference>
<keyword evidence="3" id="KW-1185">Reference proteome</keyword>
<evidence type="ECO:0000313" key="2">
    <source>
        <dbReference type="EMBL" id="KRZ13021.1"/>
    </source>
</evidence>
<dbReference type="Proteomes" id="UP000055024">
    <property type="component" value="Unassembled WGS sequence"/>
</dbReference>
<protein>
    <submittedName>
        <fullName evidence="2">Uncharacterized protein</fullName>
    </submittedName>
</protein>
<comment type="caution">
    <text evidence="2">The sequence shown here is derived from an EMBL/GenBank/DDBJ whole genome shotgun (WGS) entry which is preliminary data.</text>
</comment>
<proteinExistence type="predicted"/>
<dbReference type="AlphaFoldDB" id="A0A0V1HR01"/>
<evidence type="ECO:0000313" key="3">
    <source>
        <dbReference type="Proteomes" id="UP000055024"/>
    </source>
</evidence>
<sequence length="95" mass="10509">MQHLKILFLLDICLIQIETDSNRQRGKLYIGECELAQSLAADWSRPGAGMCISCGCRSRQALLSAQEVIVSRHETDRVVAFSTSAFLSTLRPAPD</sequence>